<dbReference type="Proteomes" id="UP000572212">
    <property type="component" value="Unassembled WGS sequence"/>
</dbReference>
<dbReference type="PIRSF" id="PIRSF003314">
    <property type="entry name" value="IPP_isomerase"/>
    <property type="match status" value="1"/>
</dbReference>
<comment type="caution">
    <text evidence="11">Lacks conserved residue(s) required for the propagation of feature annotation.</text>
</comment>
<feature type="binding site" evidence="11">
    <location>
        <position position="190"/>
    </location>
    <ligand>
        <name>FMN</name>
        <dbReference type="ChEBI" id="CHEBI:58210"/>
    </ligand>
</feature>
<comment type="function">
    <text evidence="11">Involved in the biosynthesis of isoprenoids. Catalyzes the 1,3-allylic rearrangement of the homoallylic substrate isopentenyl (IPP) to its allylic isomer, dimethylallyl diphosphate (DMAPP).</text>
</comment>
<evidence type="ECO:0000256" key="6">
    <source>
        <dbReference type="ARBA" id="ARBA00022842"/>
    </source>
</evidence>
<feature type="binding site" evidence="11">
    <location>
        <position position="158"/>
    </location>
    <ligand>
        <name>substrate</name>
    </ligand>
</feature>
<organism evidence="13 14">
    <name type="scientific">Gracilibacillus halotolerans</name>
    <dbReference type="NCBI Taxonomy" id="74386"/>
    <lineage>
        <taxon>Bacteria</taxon>
        <taxon>Bacillati</taxon>
        <taxon>Bacillota</taxon>
        <taxon>Bacilli</taxon>
        <taxon>Bacillales</taxon>
        <taxon>Bacillaceae</taxon>
        <taxon>Gracilibacillus</taxon>
    </lineage>
</organism>
<sequence>MTNIHQRKSEHIQHSLSDASLSKKMTGFDRYQFRHCALPELDFSEIDMRTDFFQRPVNTPFLVSSMTGGVELASKINRNLAQAAESRGWILALGSTRIMLESEQHRESFQVRSFAPTIPIIANIGAVQLNYGVTSADILKIIEWTDADALVFHLNSIQEIIQTNGDTNFSNLLRKMENIIKDLHVPVGVKEVGFGIDGEVAQKLMDIGISYIDVAGAGGTSWSQVEKLRSTDEVKKEAAEAFADWGISTSDCLELIKEKSIKSKLMASGGIKNGHDSAKAIALGAHHVGFARELLKPAMESEEAVMTWMEKRELELRMVMFGIGAGNLQELIDTSRLVKQKG</sequence>
<dbReference type="CDD" id="cd02811">
    <property type="entry name" value="IDI-2_FMN"/>
    <property type="match status" value="1"/>
</dbReference>
<evidence type="ECO:0000256" key="7">
    <source>
        <dbReference type="ARBA" id="ARBA00022857"/>
    </source>
</evidence>
<dbReference type="EC" id="5.3.3.2" evidence="11"/>
<evidence type="ECO:0000313" key="13">
    <source>
        <dbReference type="EMBL" id="MBB6513172.1"/>
    </source>
</evidence>
<keyword evidence="2 11" id="KW-0963">Cytoplasm</keyword>
<feature type="binding site" evidence="11">
    <location>
        <begin position="291"/>
        <end position="292"/>
    </location>
    <ligand>
        <name>FMN</name>
        <dbReference type="ChEBI" id="CHEBI:58210"/>
    </ligand>
</feature>
<feature type="binding site" evidence="11">
    <location>
        <position position="95"/>
    </location>
    <ligand>
        <name>FMN</name>
        <dbReference type="ChEBI" id="CHEBI:58210"/>
    </ligand>
</feature>
<dbReference type="GO" id="GO:0005737">
    <property type="term" value="C:cytoplasm"/>
    <property type="evidence" value="ECO:0007669"/>
    <property type="project" value="UniProtKB-SubCell"/>
</dbReference>
<keyword evidence="4 11" id="KW-0288">FMN</keyword>
<evidence type="ECO:0000256" key="11">
    <source>
        <dbReference type="HAMAP-Rule" id="MF_00354"/>
    </source>
</evidence>
<evidence type="ECO:0000256" key="4">
    <source>
        <dbReference type="ARBA" id="ARBA00022643"/>
    </source>
</evidence>
<comment type="similarity">
    <text evidence="11">Belongs to the IPP isomerase type 2 family.</text>
</comment>
<dbReference type="GO" id="GO:0070402">
    <property type="term" value="F:NADPH binding"/>
    <property type="evidence" value="ECO:0007669"/>
    <property type="project" value="UniProtKB-UniRule"/>
</dbReference>
<keyword evidence="5 11" id="KW-0479">Metal-binding</keyword>
<evidence type="ECO:0000256" key="5">
    <source>
        <dbReference type="ARBA" id="ARBA00022723"/>
    </source>
</evidence>
<dbReference type="SUPFAM" id="SSF51395">
    <property type="entry name" value="FMN-linked oxidoreductases"/>
    <property type="match status" value="1"/>
</dbReference>
<gene>
    <name evidence="11" type="primary">fni</name>
    <name evidence="13" type="ORF">GGQ92_001962</name>
</gene>
<dbReference type="Pfam" id="PF01070">
    <property type="entry name" value="FMN_dh"/>
    <property type="match status" value="1"/>
</dbReference>
<protein>
    <recommendedName>
        <fullName evidence="11">Isopentenyl-diphosphate delta-isomerase</fullName>
        <shortName evidence="11">IPP isomerase</shortName>
        <ecNumber evidence="11">5.3.3.2</ecNumber>
    </recommendedName>
    <alternativeName>
        <fullName evidence="11">Isopentenyl diphosphate:dimethylallyl diphosphate isomerase</fullName>
    </alternativeName>
    <alternativeName>
        <fullName evidence="11">Isopentenyl pyrophosphate isomerase</fullName>
    </alternativeName>
    <alternativeName>
        <fullName evidence="11">Type 2 isopentenyl diphosphate isomerase</fullName>
        <shortName evidence="11">IDI-2</shortName>
    </alternativeName>
</protein>
<name>A0A841RMQ1_9BACI</name>
<feature type="binding site" evidence="11">
    <location>
        <begin position="7"/>
        <end position="8"/>
    </location>
    <ligand>
        <name>substrate</name>
    </ligand>
</feature>
<dbReference type="GO" id="GO:0010181">
    <property type="term" value="F:FMN binding"/>
    <property type="evidence" value="ECO:0007669"/>
    <property type="project" value="UniProtKB-UniRule"/>
</dbReference>
<dbReference type="GO" id="GO:0004452">
    <property type="term" value="F:isopentenyl-diphosphate delta-isomerase activity"/>
    <property type="evidence" value="ECO:0007669"/>
    <property type="project" value="UniProtKB-UniRule"/>
</dbReference>
<accession>A0A841RMQ1</accession>
<keyword evidence="8 11" id="KW-0414">Isoprene biosynthesis</keyword>
<evidence type="ECO:0000313" key="14">
    <source>
        <dbReference type="Proteomes" id="UP000572212"/>
    </source>
</evidence>
<evidence type="ECO:0000256" key="3">
    <source>
        <dbReference type="ARBA" id="ARBA00022630"/>
    </source>
</evidence>
<keyword evidence="9 11" id="KW-0413">Isomerase</keyword>
<dbReference type="PANTHER" id="PTHR43665:SF1">
    <property type="entry name" value="ISOPENTENYL-DIPHOSPHATE DELTA-ISOMERASE"/>
    <property type="match status" value="1"/>
</dbReference>
<comment type="subcellular location">
    <subcellularLocation>
        <location evidence="11">Cytoplasm</location>
    </subcellularLocation>
</comment>
<feature type="binding site" evidence="11">
    <location>
        <begin position="65"/>
        <end position="67"/>
    </location>
    <ligand>
        <name>FMN</name>
        <dbReference type="ChEBI" id="CHEBI:58210"/>
    </ligand>
</feature>
<dbReference type="GO" id="GO:0016491">
    <property type="term" value="F:oxidoreductase activity"/>
    <property type="evidence" value="ECO:0007669"/>
    <property type="project" value="InterPro"/>
</dbReference>
<comment type="subunit">
    <text evidence="10 11">Homooctamer. Dimer of tetramers.</text>
</comment>
<evidence type="ECO:0000256" key="9">
    <source>
        <dbReference type="ARBA" id="ARBA00023235"/>
    </source>
</evidence>
<evidence type="ECO:0000256" key="1">
    <source>
        <dbReference type="ARBA" id="ARBA00001917"/>
    </source>
</evidence>
<proteinExistence type="inferred from homology"/>
<comment type="cofactor">
    <cofactor evidence="11">
        <name>Mg(2+)</name>
        <dbReference type="ChEBI" id="CHEBI:18420"/>
    </cofactor>
</comment>
<reference evidence="13 14" key="1">
    <citation type="submission" date="2020-08" db="EMBL/GenBank/DDBJ databases">
        <title>Genomic Encyclopedia of Type Strains, Phase IV (KMG-IV): sequencing the most valuable type-strain genomes for metagenomic binning, comparative biology and taxonomic classification.</title>
        <authorList>
            <person name="Goeker M."/>
        </authorList>
    </citation>
    <scope>NUCLEOTIDE SEQUENCE [LARGE SCALE GENOMIC DNA]</scope>
    <source>
        <strain evidence="13 14">DSM 11805</strain>
    </source>
</reference>
<feature type="binding site" evidence="11">
    <location>
        <position position="64"/>
    </location>
    <ligand>
        <name>FMN</name>
        <dbReference type="ChEBI" id="CHEBI:58210"/>
    </ligand>
</feature>
<dbReference type="AlphaFoldDB" id="A0A841RMQ1"/>
<keyword evidence="3 11" id="KW-0285">Flavoprotein</keyword>
<keyword evidence="6 11" id="KW-0460">Magnesium</keyword>
<keyword evidence="14" id="KW-1185">Reference proteome</keyword>
<evidence type="ECO:0000256" key="8">
    <source>
        <dbReference type="ARBA" id="ARBA00023229"/>
    </source>
</evidence>
<dbReference type="RefSeq" id="WP_184247855.1">
    <property type="nucleotide sequence ID" value="NZ_BAAACU010000064.1"/>
</dbReference>
<dbReference type="NCBIfam" id="TIGR02151">
    <property type="entry name" value="IPP_isom_2"/>
    <property type="match status" value="1"/>
</dbReference>
<dbReference type="PANTHER" id="PTHR43665">
    <property type="entry name" value="ISOPENTENYL-DIPHOSPHATE DELTA-ISOMERASE"/>
    <property type="match status" value="1"/>
</dbReference>
<feature type="binding site" evidence="11">
    <location>
        <position position="220"/>
    </location>
    <ligand>
        <name>FMN</name>
        <dbReference type="ChEBI" id="CHEBI:58210"/>
    </ligand>
</feature>
<dbReference type="GO" id="GO:0000287">
    <property type="term" value="F:magnesium ion binding"/>
    <property type="evidence" value="ECO:0007669"/>
    <property type="project" value="UniProtKB-UniRule"/>
</dbReference>
<dbReference type="InterPro" id="IPR000262">
    <property type="entry name" value="FMN-dep_DH"/>
</dbReference>
<comment type="cofactor">
    <cofactor evidence="11">
        <name>NADPH</name>
        <dbReference type="ChEBI" id="CHEBI:57783"/>
    </cofactor>
</comment>
<evidence type="ECO:0000259" key="12">
    <source>
        <dbReference type="Pfam" id="PF01070"/>
    </source>
</evidence>
<feature type="binding site" evidence="11">
    <location>
        <begin position="270"/>
        <end position="272"/>
    </location>
    <ligand>
        <name>FMN</name>
        <dbReference type="ChEBI" id="CHEBI:58210"/>
    </ligand>
</feature>
<dbReference type="InterPro" id="IPR011179">
    <property type="entry name" value="IPdP_isomerase"/>
</dbReference>
<evidence type="ECO:0000256" key="2">
    <source>
        <dbReference type="ARBA" id="ARBA00022490"/>
    </source>
</evidence>
<comment type="catalytic activity">
    <reaction evidence="11">
        <text>isopentenyl diphosphate = dimethylallyl diphosphate</text>
        <dbReference type="Rhea" id="RHEA:23284"/>
        <dbReference type="ChEBI" id="CHEBI:57623"/>
        <dbReference type="ChEBI" id="CHEBI:128769"/>
        <dbReference type="EC" id="5.3.3.2"/>
    </reaction>
</comment>
<feature type="binding site" evidence="11">
    <location>
        <begin position="95"/>
        <end position="97"/>
    </location>
    <ligand>
        <name>substrate</name>
    </ligand>
</feature>
<dbReference type="Gene3D" id="3.20.20.70">
    <property type="entry name" value="Aldolase class I"/>
    <property type="match status" value="1"/>
</dbReference>
<feature type="binding site" evidence="11">
    <location>
        <position position="159"/>
    </location>
    <ligand>
        <name>Mg(2+)</name>
        <dbReference type="ChEBI" id="CHEBI:18420"/>
    </ligand>
</feature>
<dbReference type="InterPro" id="IPR013785">
    <property type="entry name" value="Aldolase_TIM"/>
</dbReference>
<evidence type="ECO:0000256" key="10">
    <source>
        <dbReference type="ARBA" id="ARBA00025810"/>
    </source>
</evidence>
<keyword evidence="7 11" id="KW-0521">NADP</keyword>
<feature type="binding site" evidence="11">
    <location>
        <position position="123"/>
    </location>
    <ligand>
        <name>FMN</name>
        <dbReference type="ChEBI" id="CHEBI:58210"/>
    </ligand>
</feature>
<dbReference type="EMBL" id="JACHON010000008">
    <property type="protein sequence ID" value="MBB6513172.1"/>
    <property type="molecule type" value="Genomic_DNA"/>
</dbReference>
<dbReference type="GO" id="GO:0008299">
    <property type="term" value="P:isoprenoid biosynthetic process"/>
    <property type="evidence" value="ECO:0007669"/>
    <property type="project" value="UniProtKB-UniRule"/>
</dbReference>
<comment type="caution">
    <text evidence="13">The sequence shown here is derived from an EMBL/GenBank/DDBJ whole genome shotgun (WGS) entry which is preliminary data.</text>
</comment>
<comment type="cofactor">
    <cofactor evidence="1 11">
        <name>FMN</name>
        <dbReference type="ChEBI" id="CHEBI:58210"/>
    </cofactor>
</comment>
<feature type="domain" description="FMN-dependent dehydrogenase" evidence="12">
    <location>
        <begin position="173"/>
        <end position="331"/>
    </location>
</feature>
<dbReference type="HAMAP" id="MF_00354">
    <property type="entry name" value="Idi_2"/>
    <property type="match status" value="1"/>
</dbReference>